<dbReference type="RefSeq" id="WP_285757115.1">
    <property type="nucleotide sequence ID" value="NZ_BSQG01000001.1"/>
</dbReference>
<dbReference type="Gene3D" id="3.30.420.10">
    <property type="entry name" value="Ribonuclease H-like superfamily/Ribonuclease H"/>
    <property type="match status" value="1"/>
</dbReference>
<evidence type="ECO:0000256" key="1">
    <source>
        <dbReference type="ARBA" id="ARBA00022839"/>
    </source>
</evidence>
<evidence type="ECO:0000256" key="2">
    <source>
        <dbReference type="SAM" id="MobiDB-lite"/>
    </source>
</evidence>
<dbReference type="SUPFAM" id="SSF52113">
    <property type="entry name" value="BRCT domain"/>
    <property type="match status" value="1"/>
</dbReference>
<keyword evidence="1" id="KW-0378">Hydrolase</keyword>
<keyword evidence="5" id="KW-1185">Reference proteome</keyword>
<evidence type="ECO:0000259" key="3">
    <source>
        <dbReference type="PROSITE" id="PS50172"/>
    </source>
</evidence>
<dbReference type="FunFam" id="3.30.420.10:FF:000045">
    <property type="entry name" value="3'-5' exonuclease DinG"/>
    <property type="match status" value="1"/>
</dbReference>
<gene>
    <name evidence="4" type="ORF">Nans01_06150</name>
</gene>
<evidence type="ECO:0000313" key="5">
    <source>
        <dbReference type="Proteomes" id="UP001165092"/>
    </source>
</evidence>
<dbReference type="Pfam" id="PF00929">
    <property type="entry name" value="RNase_T"/>
    <property type="match status" value="1"/>
</dbReference>
<evidence type="ECO:0000313" key="4">
    <source>
        <dbReference type="EMBL" id="GLU46264.1"/>
    </source>
</evidence>
<dbReference type="Gene3D" id="3.40.50.10190">
    <property type="entry name" value="BRCT domain"/>
    <property type="match status" value="1"/>
</dbReference>
<dbReference type="InterPro" id="IPR012337">
    <property type="entry name" value="RNaseH-like_sf"/>
</dbReference>
<name>A0A9W6UH51_9ACTN</name>
<comment type="caution">
    <text evidence="4">The sequence shown here is derived from an EMBL/GenBank/DDBJ whole genome shotgun (WGS) entry which is preliminary data.</text>
</comment>
<dbReference type="PANTHER" id="PTHR30231:SF42">
    <property type="entry name" value="EXONUCLEASE"/>
    <property type="match status" value="1"/>
</dbReference>
<dbReference type="GO" id="GO:0003676">
    <property type="term" value="F:nucleic acid binding"/>
    <property type="evidence" value="ECO:0007669"/>
    <property type="project" value="InterPro"/>
</dbReference>
<dbReference type="InterPro" id="IPR001357">
    <property type="entry name" value="BRCT_dom"/>
</dbReference>
<dbReference type="GO" id="GO:0008408">
    <property type="term" value="F:3'-5' exonuclease activity"/>
    <property type="evidence" value="ECO:0007669"/>
    <property type="project" value="TreeGrafter"/>
</dbReference>
<protein>
    <submittedName>
        <fullName evidence="4">DNA polymerase III subunit epsilon</fullName>
    </submittedName>
</protein>
<dbReference type="EMBL" id="BSQG01000001">
    <property type="protein sequence ID" value="GLU46264.1"/>
    <property type="molecule type" value="Genomic_DNA"/>
</dbReference>
<dbReference type="PROSITE" id="PS50172">
    <property type="entry name" value="BRCT"/>
    <property type="match status" value="1"/>
</dbReference>
<accession>A0A9W6UH51</accession>
<dbReference type="SMART" id="SM00479">
    <property type="entry name" value="EXOIII"/>
    <property type="match status" value="1"/>
</dbReference>
<dbReference type="PANTHER" id="PTHR30231">
    <property type="entry name" value="DNA POLYMERASE III SUBUNIT EPSILON"/>
    <property type="match status" value="1"/>
</dbReference>
<dbReference type="AlphaFoldDB" id="A0A9W6UH51"/>
<dbReference type="CDD" id="cd06130">
    <property type="entry name" value="DNA_pol_III_epsilon_like"/>
    <property type="match status" value="1"/>
</dbReference>
<feature type="region of interest" description="Disordered" evidence="2">
    <location>
        <begin position="197"/>
        <end position="220"/>
    </location>
</feature>
<reference evidence="4" key="1">
    <citation type="submission" date="2023-02" db="EMBL/GenBank/DDBJ databases">
        <title>Nocardiopsis ansamitocini NBRC 112285.</title>
        <authorList>
            <person name="Ichikawa N."/>
            <person name="Sato H."/>
            <person name="Tonouchi N."/>
        </authorList>
    </citation>
    <scope>NUCLEOTIDE SEQUENCE</scope>
    <source>
        <strain evidence="4">NBRC 112285</strain>
    </source>
</reference>
<dbReference type="InterPro" id="IPR013520">
    <property type="entry name" value="Ribonucl_H"/>
</dbReference>
<proteinExistence type="predicted"/>
<dbReference type="SUPFAM" id="SSF53098">
    <property type="entry name" value="Ribonuclease H-like"/>
    <property type="match status" value="1"/>
</dbReference>
<dbReference type="CDD" id="cd17748">
    <property type="entry name" value="BRCT_DNA_ligase_like"/>
    <property type="match status" value="1"/>
</dbReference>
<organism evidence="4 5">
    <name type="scientific">Nocardiopsis ansamitocini</name>
    <dbReference type="NCBI Taxonomy" id="1670832"/>
    <lineage>
        <taxon>Bacteria</taxon>
        <taxon>Bacillati</taxon>
        <taxon>Actinomycetota</taxon>
        <taxon>Actinomycetes</taxon>
        <taxon>Streptosporangiales</taxon>
        <taxon>Nocardiopsidaceae</taxon>
        <taxon>Nocardiopsis</taxon>
    </lineage>
</organism>
<dbReference type="InterPro" id="IPR036420">
    <property type="entry name" value="BRCT_dom_sf"/>
</dbReference>
<keyword evidence="1" id="KW-0540">Nuclease</keyword>
<keyword evidence="1" id="KW-0269">Exonuclease</keyword>
<dbReference type="GO" id="GO:0005829">
    <property type="term" value="C:cytosol"/>
    <property type="evidence" value="ECO:0007669"/>
    <property type="project" value="TreeGrafter"/>
</dbReference>
<feature type="domain" description="BRCT" evidence="3">
    <location>
        <begin position="246"/>
        <end position="331"/>
    </location>
</feature>
<sequence length="331" mass="35751">MGDRWTAIDFETANHDRGSVCSVGLVRVEEGRIAERYTTLIKPPPQAGRFARFNIDFHGIGPEQVADAPEWPEAFRAIVDFADGGPLVAHNAAFDMGVIHAACAHTGLAWEATDYACSLYTARRTWPALDNHKLPTVCAEIGHDLLRHHAADADAEAAAHIMIAALRVHGVHTLFDLCLKTRRPLLRTSGLAARVDPAPLPAPVQEPAPTLWDAEPSRARPPMSARYQQWQDIAREPLPEPDPNADPAGALFGRVVCVSGDLAGMSKIEAWKRIAAAGGVPAKNVTKKTNVLVTGAVDGAKTAKHRQAEAYAAKGQRIEVVSEAEFTRRLG</sequence>
<dbReference type="Proteomes" id="UP001165092">
    <property type="component" value="Unassembled WGS sequence"/>
</dbReference>
<dbReference type="InterPro" id="IPR036397">
    <property type="entry name" value="RNaseH_sf"/>
</dbReference>